<keyword evidence="1" id="KW-0472">Membrane</keyword>
<reference evidence="2 3" key="1">
    <citation type="journal article" date="2011" name="BMC Genomics">
        <title>Comparative genome analysis and genome-guided physiological analysis of Roseobacter litoralis.</title>
        <authorList>
            <person name="Kalhoefer D."/>
            <person name="Thole S."/>
            <person name="Voget S."/>
            <person name="Lehmann R."/>
            <person name="Liesegang H."/>
            <person name="Wollher A."/>
            <person name="Daniel R."/>
            <person name="Simon M."/>
            <person name="Brinkhoff T."/>
        </authorList>
    </citation>
    <scope>NUCLEOTIDE SEQUENCE [LARGE SCALE GENOMIC DNA]</scope>
    <source>
        <strain evidence="3">ATCC 49566 / DSM 6996 / JCM 21268 / NBRC 15278 / OCh 149</strain>
    </source>
</reference>
<feature type="transmembrane region" description="Helical" evidence="1">
    <location>
        <begin position="301"/>
        <end position="318"/>
    </location>
</feature>
<evidence type="ECO:0000313" key="3">
    <source>
        <dbReference type="Proteomes" id="UP000001353"/>
    </source>
</evidence>
<feature type="transmembrane region" description="Helical" evidence="1">
    <location>
        <begin position="70"/>
        <end position="89"/>
    </location>
</feature>
<dbReference type="AlphaFoldDB" id="F7ZLG0"/>
<keyword evidence="1" id="KW-1133">Transmembrane helix</keyword>
<dbReference type="Pfam" id="PF04143">
    <property type="entry name" value="Sulf_transp"/>
    <property type="match status" value="1"/>
</dbReference>
<evidence type="ECO:0000256" key="1">
    <source>
        <dbReference type="SAM" id="Phobius"/>
    </source>
</evidence>
<name>F7ZLG0_ROSLO</name>
<keyword evidence="1" id="KW-0812">Transmembrane</keyword>
<dbReference type="OrthoDB" id="7443803at2"/>
<evidence type="ECO:0000313" key="2">
    <source>
        <dbReference type="EMBL" id="AEI92820.1"/>
    </source>
</evidence>
<feature type="transmembrane region" description="Helical" evidence="1">
    <location>
        <begin position="188"/>
        <end position="210"/>
    </location>
</feature>
<feature type="transmembrane region" description="Helical" evidence="1">
    <location>
        <begin position="110"/>
        <end position="129"/>
    </location>
</feature>
<dbReference type="Proteomes" id="UP000001353">
    <property type="component" value="Chromosome"/>
</dbReference>
<dbReference type="InterPro" id="IPR007272">
    <property type="entry name" value="Sulf_transp_TsuA/YedE"/>
</dbReference>
<dbReference type="EMBL" id="CP002623">
    <property type="protein sequence ID" value="AEI92820.1"/>
    <property type="molecule type" value="Genomic_DNA"/>
</dbReference>
<sequence length="321" mass="33567">MTVLLTPFLLMLAFCVGYAIRRGSICAVAATQSLIVERRSRRFRAFGVAAAGAGAVIIPLHWLFPASATLSAGYPVTLQVLLAGVAFGLGARINRACALGTLAHLTGGNLVYGLTIVGMVAGATAIASVGSASESDAVLRVSPLEIPTVGAVSIWGVLVVVLIVALYRRAPRWLRNLRDPAPSRMGPYRAMLVVGVCGGLLYALAGSWTYMSVLSHRAERLVDPTLNFDGLPVVMCAMTVAIGGLMAAWRYSDFDLRFPPLMASARCLVGGAIMGASAAVIPGGNGTMLIHGLPSLAPHAIAAYAAMTLTLCLSFLIWRET</sequence>
<dbReference type="eggNOG" id="COG2391">
    <property type="taxonomic scope" value="Bacteria"/>
</dbReference>
<feature type="transmembrane region" description="Helical" evidence="1">
    <location>
        <begin position="6"/>
        <end position="31"/>
    </location>
</feature>
<feature type="transmembrane region" description="Helical" evidence="1">
    <location>
        <begin position="43"/>
        <end position="64"/>
    </location>
</feature>
<protein>
    <submittedName>
        <fullName evidence="2">Uncharacterized protein</fullName>
    </submittedName>
</protein>
<feature type="transmembrane region" description="Helical" evidence="1">
    <location>
        <begin position="230"/>
        <end position="249"/>
    </location>
</feature>
<accession>F7ZLG0</accession>
<proteinExistence type="predicted"/>
<dbReference type="KEGG" id="rli:RLO149_c007930"/>
<feature type="transmembrane region" description="Helical" evidence="1">
    <location>
        <begin position="261"/>
        <end position="281"/>
    </location>
</feature>
<gene>
    <name evidence="2" type="ordered locus">RLO149_c007930</name>
</gene>
<dbReference type="RefSeq" id="WP_013960760.1">
    <property type="nucleotide sequence ID" value="NC_015730.1"/>
</dbReference>
<organism evidence="2 3">
    <name type="scientific">Roseobacter litoralis (strain ATCC 49566 / DSM 6996 / JCM 21268 / NBRC 15278 / OCh 149)</name>
    <dbReference type="NCBI Taxonomy" id="391595"/>
    <lineage>
        <taxon>Bacteria</taxon>
        <taxon>Pseudomonadati</taxon>
        <taxon>Pseudomonadota</taxon>
        <taxon>Alphaproteobacteria</taxon>
        <taxon>Rhodobacterales</taxon>
        <taxon>Roseobacteraceae</taxon>
        <taxon>Roseobacter</taxon>
    </lineage>
</organism>
<feature type="transmembrane region" description="Helical" evidence="1">
    <location>
        <begin position="149"/>
        <end position="167"/>
    </location>
</feature>
<dbReference type="HOGENOM" id="CLU_078229_0_0_5"/>
<keyword evidence="3" id="KW-1185">Reference proteome</keyword>
<dbReference type="STRING" id="391595.RLO149_c007930"/>